<dbReference type="InterPro" id="IPR022966">
    <property type="entry name" value="RNase_II/R_CS"/>
</dbReference>
<dbReference type="OrthoDB" id="9764149at2"/>
<dbReference type="SMART" id="SM00316">
    <property type="entry name" value="S1"/>
    <property type="match status" value="2"/>
</dbReference>
<accession>A0A495J382</accession>
<dbReference type="GO" id="GO:0008859">
    <property type="term" value="F:exoribonuclease II activity"/>
    <property type="evidence" value="ECO:0007669"/>
    <property type="project" value="UniProtKB-UniRule"/>
</dbReference>
<name>A0A495J382_9SPHI</name>
<dbReference type="PROSITE" id="PS50126">
    <property type="entry name" value="S1"/>
    <property type="match status" value="1"/>
</dbReference>
<evidence type="ECO:0000256" key="6">
    <source>
        <dbReference type="ARBA" id="ARBA00022839"/>
    </source>
</evidence>
<evidence type="ECO:0000256" key="7">
    <source>
        <dbReference type="ARBA" id="ARBA00022884"/>
    </source>
</evidence>
<evidence type="ECO:0000256" key="8">
    <source>
        <dbReference type="HAMAP-Rule" id="MF_01895"/>
    </source>
</evidence>
<dbReference type="PROSITE" id="PS01175">
    <property type="entry name" value="RIBONUCLEASE_II"/>
    <property type="match status" value="1"/>
</dbReference>
<dbReference type="NCBIfam" id="TIGR02063">
    <property type="entry name" value="RNase_R"/>
    <property type="match status" value="1"/>
</dbReference>
<dbReference type="GO" id="GO:0006402">
    <property type="term" value="P:mRNA catabolic process"/>
    <property type="evidence" value="ECO:0007669"/>
    <property type="project" value="TreeGrafter"/>
</dbReference>
<dbReference type="InterPro" id="IPR011805">
    <property type="entry name" value="RNase_R"/>
</dbReference>
<dbReference type="Pfam" id="PF08206">
    <property type="entry name" value="OB_RNB"/>
    <property type="match status" value="1"/>
</dbReference>
<evidence type="ECO:0000256" key="2">
    <source>
        <dbReference type="ARBA" id="ARBA00004496"/>
    </source>
</evidence>
<dbReference type="InterPro" id="IPR040476">
    <property type="entry name" value="CSD2"/>
</dbReference>
<keyword evidence="5 8" id="KW-0378">Hydrolase</keyword>
<evidence type="ECO:0000259" key="9">
    <source>
        <dbReference type="PROSITE" id="PS50126"/>
    </source>
</evidence>
<dbReference type="EMBL" id="RBKU01000001">
    <property type="protein sequence ID" value="RKR83420.1"/>
    <property type="molecule type" value="Genomic_DNA"/>
</dbReference>
<dbReference type="PANTHER" id="PTHR23355:SF9">
    <property type="entry name" value="DIS3-LIKE EXONUCLEASE 2"/>
    <property type="match status" value="1"/>
</dbReference>
<keyword evidence="4 8" id="KW-0540">Nuclease</keyword>
<keyword evidence="3 8" id="KW-0963">Cytoplasm</keyword>
<comment type="subcellular location">
    <subcellularLocation>
        <location evidence="2 8">Cytoplasm</location>
    </subcellularLocation>
</comment>
<evidence type="ECO:0000256" key="4">
    <source>
        <dbReference type="ARBA" id="ARBA00022722"/>
    </source>
</evidence>
<dbReference type="Gene3D" id="2.40.50.140">
    <property type="entry name" value="Nucleic acid-binding proteins"/>
    <property type="match status" value="3"/>
</dbReference>
<feature type="domain" description="S1 motif" evidence="9">
    <location>
        <begin position="628"/>
        <end position="709"/>
    </location>
</feature>
<keyword evidence="6 8" id="KW-0269">Exonuclease</keyword>
<organism evidence="10 11">
    <name type="scientific">Mucilaginibacter gracilis</name>
    <dbReference type="NCBI Taxonomy" id="423350"/>
    <lineage>
        <taxon>Bacteria</taxon>
        <taxon>Pseudomonadati</taxon>
        <taxon>Bacteroidota</taxon>
        <taxon>Sphingobacteriia</taxon>
        <taxon>Sphingobacteriales</taxon>
        <taxon>Sphingobacteriaceae</taxon>
        <taxon>Mucilaginibacter</taxon>
    </lineage>
</organism>
<dbReference type="InterPro" id="IPR050180">
    <property type="entry name" value="RNR_Ribonuclease"/>
</dbReference>
<dbReference type="AlphaFoldDB" id="A0A495J382"/>
<dbReference type="Proteomes" id="UP000268007">
    <property type="component" value="Unassembled WGS sequence"/>
</dbReference>
<comment type="similarity">
    <text evidence="8">Belongs to the RNR ribonuclease family. RNase R subfamily.</text>
</comment>
<dbReference type="EC" id="3.1.13.1" evidence="8"/>
<evidence type="ECO:0000256" key="1">
    <source>
        <dbReference type="ARBA" id="ARBA00001849"/>
    </source>
</evidence>
<dbReference type="HAMAP" id="MF_01895">
    <property type="entry name" value="RNase_R"/>
    <property type="match status" value="1"/>
</dbReference>
<dbReference type="SMART" id="SM00955">
    <property type="entry name" value="RNB"/>
    <property type="match status" value="1"/>
</dbReference>
<comment type="catalytic activity">
    <reaction evidence="1 8">
        <text>Exonucleolytic cleavage in the 3'- to 5'-direction to yield nucleoside 5'-phosphates.</text>
        <dbReference type="EC" id="3.1.13.1"/>
    </reaction>
</comment>
<dbReference type="CDD" id="cd04471">
    <property type="entry name" value="S1_RNase_R"/>
    <property type="match status" value="1"/>
</dbReference>
<dbReference type="GO" id="GO:0005829">
    <property type="term" value="C:cytosol"/>
    <property type="evidence" value="ECO:0007669"/>
    <property type="project" value="UniProtKB-ARBA"/>
</dbReference>
<evidence type="ECO:0000256" key="3">
    <source>
        <dbReference type="ARBA" id="ARBA00022490"/>
    </source>
</evidence>
<evidence type="ECO:0000313" key="11">
    <source>
        <dbReference type="Proteomes" id="UP000268007"/>
    </source>
</evidence>
<dbReference type="SUPFAM" id="SSF50249">
    <property type="entry name" value="Nucleic acid-binding proteins"/>
    <property type="match status" value="4"/>
</dbReference>
<dbReference type="InterPro" id="IPR003029">
    <property type="entry name" value="S1_domain"/>
</dbReference>
<sequence>MSKKEKNHSIKQVLTQLVLNVFEQNGNLALNHKQVSAKLNILEPESKAVILEILKDEAFNQTLKETSPGKYQLLELKTFVEGKVDLTNDGSAFIVTDDEFESDIYVAPRKLRNALNGDIVKVYVYAKSKGKRKEGEVIEIIKRHKMEFTGIVKLSERFAFFVPDDRKMLHDIFIPLNEINGAKNGEKALAEITDWPPEAKNPVGRIKSVLGKQGENDTEMNAILAEYGFPLSFPAEVEHEANAISDVITAEEIAKRRDFRDVLTFTIDPFDAKDFDDAISFKYLDNGNYEIGVHIADVSHYIIPDSALDKEAYERGTSVYLVDRVIPMLPERLSNGLCSLRPNEDKLCFSAVFELDAEANVVTEWFGKTVIHSNRRFTYEEVQEIIENEDGEYIKEITILNQLAYKLRDRKFKNGAISFETKEVKFKLDDTGKPIGVYVKERKDAHKLIEDYMLLANRKVAEFIAKKGKGKHQYTFVYRSHDSPKQDTLAGFALFAARFGYKINTKSDKEIARSLNHLMEDVEGKKEQNVLTQLAIRSMAKAIYTTKKTSHYGLAFDFYTHFTSPIRRYPDVMVHRLLQLYLSGGQSANAENYEVLCVHSSQMEKKAADAERASVKYKQAEYLKDQVGNLFTGIISGVTEWGMYVEIIENKCEGMIRLRDISDDFYTLDEKNYAIIGQRKKKTYRLGDEVKIKVKSVDLTKKQIDFTLIHEQ</sequence>
<dbReference type="RefSeq" id="WP_121198921.1">
    <property type="nucleotide sequence ID" value="NZ_RBKU01000001.1"/>
</dbReference>
<dbReference type="InterPro" id="IPR013223">
    <property type="entry name" value="RNase_B_OB_dom"/>
</dbReference>
<evidence type="ECO:0000313" key="10">
    <source>
        <dbReference type="EMBL" id="RKR83420.1"/>
    </source>
</evidence>
<dbReference type="SMART" id="SM00357">
    <property type="entry name" value="CSP"/>
    <property type="match status" value="2"/>
</dbReference>
<gene>
    <name evidence="8" type="primary">rnr</name>
    <name evidence="10" type="ORF">BDD43_3628</name>
</gene>
<dbReference type="InterPro" id="IPR011129">
    <property type="entry name" value="CSD"/>
</dbReference>
<keyword evidence="7 8" id="KW-0694">RNA-binding</keyword>
<dbReference type="Pfam" id="PF00773">
    <property type="entry name" value="RNB"/>
    <property type="match status" value="1"/>
</dbReference>
<protein>
    <recommendedName>
        <fullName evidence="8">Ribonuclease R</fullName>
        <shortName evidence="8">RNase R</shortName>
        <ecNumber evidence="8">3.1.13.1</ecNumber>
    </recommendedName>
</protein>
<dbReference type="InterPro" id="IPR001900">
    <property type="entry name" value="RNase_II/R"/>
</dbReference>
<keyword evidence="11" id="KW-1185">Reference proteome</keyword>
<dbReference type="Pfam" id="PF00575">
    <property type="entry name" value="S1"/>
    <property type="match status" value="1"/>
</dbReference>
<dbReference type="InterPro" id="IPR004476">
    <property type="entry name" value="RNase_II/RNase_R"/>
</dbReference>
<reference evidence="10 11" key="1">
    <citation type="submission" date="2018-10" db="EMBL/GenBank/DDBJ databases">
        <title>Genomic Encyclopedia of Archaeal and Bacterial Type Strains, Phase II (KMG-II): from individual species to whole genera.</title>
        <authorList>
            <person name="Goeker M."/>
        </authorList>
    </citation>
    <scope>NUCLEOTIDE SEQUENCE [LARGE SCALE GENOMIC DNA]</scope>
    <source>
        <strain evidence="10 11">DSM 18602</strain>
    </source>
</reference>
<dbReference type="Pfam" id="PF17876">
    <property type="entry name" value="CSD2"/>
    <property type="match status" value="1"/>
</dbReference>
<proteinExistence type="inferred from homology"/>
<dbReference type="InterPro" id="IPR012340">
    <property type="entry name" value="NA-bd_OB-fold"/>
</dbReference>
<dbReference type="NCBIfam" id="TIGR00358">
    <property type="entry name" value="3_prime_RNase"/>
    <property type="match status" value="1"/>
</dbReference>
<dbReference type="GO" id="GO:0003723">
    <property type="term" value="F:RNA binding"/>
    <property type="evidence" value="ECO:0007669"/>
    <property type="project" value="UniProtKB-UniRule"/>
</dbReference>
<evidence type="ECO:0000256" key="5">
    <source>
        <dbReference type="ARBA" id="ARBA00022801"/>
    </source>
</evidence>
<dbReference type="PANTHER" id="PTHR23355">
    <property type="entry name" value="RIBONUCLEASE"/>
    <property type="match status" value="1"/>
</dbReference>
<comment type="caution">
    <text evidence="10">The sequence shown here is derived from an EMBL/GenBank/DDBJ whole genome shotgun (WGS) entry which is preliminary data.</text>
</comment>
<comment type="function">
    <text evidence="8">3'-5' exoribonuclease that releases 5'-nucleoside monophosphates and is involved in maturation of structured RNAs.</text>
</comment>